<dbReference type="AlphaFoldDB" id="A0A2G8RJ42"/>
<accession>A0A2G8RJ42</accession>
<dbReference type="GO" id="GO:0047974">
    <property type="term" value="F:guanosine deaminase activity"/>
    <property type="evidence" value="ECO:0007669"/>
    <property type="project" value="TreeGrafter"/>
</dbReference>
<dbReference type="Proteomes" id="UP000231259">
    <property type="component" value="Unassembled WGS sequence"/>
</dbReference>
<evidence type="ECO:0000313" key="3">
    <source>
        <dbReference type="EMBL" id="PIL21522.1"/>
    </source>
</evidence>
<dbReference type="CDD" id="cd01285">
    <property type="entry name" value="nucleoside_deaminase"/>
    <property type="match status" value="1"/>
</dbReference>
<dbReference type="InterPro" id="IPR016193">
    <property type="entry name" value="Cytidine_deaminase-like"/>
</dbReference>
<comment type="caution">
    <text evidence="3">The sequence shown here is derived from an EMBL/GenBank/DDBJ whole genome shotgun (WGS) entry which is preliminary data.</text>
</comment>
<dbReference type="Pfam" id="PF00383">
    <property type="entry name" value="dCMP_cyt_deam_1"/>
    <property type="match status" value="1"/>
</dbReference>
<feature type="domain" description="CMP/dCMP-type deaminase" evidence="2">
    <location>
        <begin position="1"/>
        <end position="117"/>
    </location>
</feature>
<keyword evidence="4" id="KW-1185">Reference proteome</keyword>
<dbReference type="PROSITE" id="PS51747">
    <property type="entry name" value="CYT_DCMP_DEAMINASES_2"/>
    <property type="match status" value="1"/>
</dbReference>
<dbReference type="PANTHER" id="PTHR11079">
    <property type="entry name" value="CYTOSINE DEAMINASE FAMILY MEMBER"/>
    <property type="match status" value="1"/>
</dbReference>
<proteinExistence type="predicted"/>
<dbReference type="Gene3D" id="3.40.140.10">
    <property type="entry name" value="Cytidine Deaminase, domain 2"/>
    <property type="match status" value="1"/>
</dbReference>
<protein>
    <recommendedName>
        <fullName evidence="2">CMP/dCMP-type deaminase domain-containing protein</fullName>
    </recommendedName>
</protein>
<dbReference type="InterPro" id="IPR002125">
    <property type="entry name" value="CMP_dCMP_dom"/>
</dbReference>
<evidence type="ECO:0000259" key="2">
    <source>
        <dbReference type="PROSITE" id="PS51747"/>
    </source>
</evidence>
<evidence type="ECO:0000256" key="1">
    <source>
        <dbReference type="SAM" id="MobiDB-lite"/>
    </source>
</evidence>
<sequence length="155" mass="16363">MLLRAIKISAGARDIPGTEPFGAIIVKAGKIVGEGINRSVMNHVTTSHGETEAIRDACRNLRTVDLRRCALYSSCEPFALCVAAMNIAGFAALYYTADMDQAGTAIAELSEAAQSQNGSCPQSSSWTQSPRPSCMTGLALPARGSDHAPARPRPQ</sequence>
<feature type="region of interest" description="Disordered" evidence="1">
    <location>
        <begin position="114"/>
        <end position="155"/>
    </location>
</feature>
<dbReference type="PANTHER" id="PTHR11079:SF161">
    <property type="entry name" value="CMP_DCMP-TYPE DEAMINASE DOMAIN-CONTAINING PROTEIN"/>
    <property type="match status" value="1"/>
</dbReference>
<feature type="compositionally biased region" description="Polar residues" evidence="1">
    <location>
        <begin position="114"/>
        <end position="131"/>
    </location>
</feature>
<reference evidence="3 4" key="1">
    <citation type="submission" date="2013-09" db="EMBL/GenBank/DDBJ databases">
        <title>Genome sequencing of Phaeobacter antarcticus sp. nov. SM1211.</title>
        <authorList>
            <person name="Zhang X.-Y."/>
            <person name="Liu C."/>
            <person name="Chen X.-L."/>
            <person name="Xie B.-B."/>
            <person name="Qin Q.-L."/>
            <person name="Rong J.-C."/>
            <person name="Zhang Y.-Z."/>
        </authorList>
    </citation>
    <scope>NUCLEOTIDE SEQUENCE [LARGE SCALE GENOMIC DNA]</scope>
    <source>
        <strain evidence="3 4">SM1211</strain>
    </source>
</reference>
<organism evidence="3 4">
    <name type="scientific">Puniceibacterium antarcticum</name>
    <dbReference type="NCBI Taxonomy" id="1206336"/>
    <lineage>
        <taxon>Bacteria</taxon>
        <taxon>Pseudomonadati</taxon>
        <taxon>Pseudomonadota</taxon>
        <taxon>Alphaproteobacteria</taxon>
        <taxon>Rhodobacterales</taxon>
        <taxon>Paracoccaceae</taxon>
        <taxon>Puniceibacterium</taxon>
    </lineage>
</organism>
<dbReference type="SUPFAM" id="SSF53927">
    <property type="entry name" value="Cytidine deaminase-like"/>
    <property type="match status" value="1"/>
</dbReference>
<dbReference type="RefSeq" id="WP_218967620.1">
    <property type="nucleotide sequence ID" value="NZ_AWWI01000033.1"/>
</dbReference>
<dbReference type="EMBL" id="AWWI01000033">
    <property type="protein sequence ID" value="PIL21522.1"/>
    <property type="molecule type" value="Genomic_DNA"/>
</dbReference>
<dbReference type="GO" id="GO:0006152">
    <property type="term" value="P:purine nucleoside catabolic process"/>
    <property type="evidence" value="ECO:0007669"/>
    <property type="project" value="TreeGrafter"/>
</dbReference>
<name>A0A2G8RJ42_9RHOB</name>
<gene>
    <name evidence="3" type="ORF">P775_03925</name>
</gene>
<evidence type="ECO:0000313" key="4">
    <source>
        <dbReference type="Proteomes" id="UP000231259"/>
    </source>
</evidence>